<feature type="compositionally biased region" description="Polar residues" evidence="1">
    <location>
        <begin position="1"/>
        <end position="19"/>
    </location>
</feature>
<accession>A0A811GEV1</accession>
<proteinExistence type="predicted"/>
<sequence>MSKSKSQNQTDMNQRNQPIKQPHHLPQQDHKHNQQKDTEKQSQSDK</sequence>
<gene>
    <name evidence="2" type="ORF">SFB21_2772</name>
</gene>
<dbReference type="AlphaFoldDB" id="A0A811GEV1"/>
<feature type="compositionally biased region" description="Basic and acidic residues" evidence="1">
    <location>
        <begin position="26"/>
        <end position="46"/>
    </location>
</feature>
<protein>
    <submittedName>
        <fullName evidence="2">Uncharacterized protein</fullName>
    </submittedName>
</protein>
<name>A0A811GEV1_9GAMM</name>
<dbReference type="RefSeq" id="WP_174560561.1">
    <property type="nucleotide sequence ID" value="NZ_CADDTS010000048.1"/>
</dbReference>
<evidence type="ECO:0000256" key="1">
    <source>
        <dbReference type="SAM" id="MobiDB-lite"/>
    </source>
</evidence>
<reference evidence="2 3" key="1">
    <citation type="submission" date="2020-02" db="EMBL/GenBank/DDBJ databases">
        <authorList>
            <person name="Chaudhuri R."/>
        </authorList>
    </citation>
    <scope>NUCLEOTIDE SEQUENCE [LARGE SCALE GENOMIC DNA]</scope>
    <source>
        <strain evidence="2">SFB21</strain>
    </source>
</reference>
<feature type="region of interest" description="Disordered" evidence="1">
    <location>
        <begin position="1"/>
        <end position="46"/>
    </location>
</feature>
<evidence type="ECO:0000313" key="2">
    <source>
        <dbReference type="EMBL" id="CAB1221392.1"/>
    </source>
</evidence>
<comment type="caution">
    <text evidence="2">The sequence shown here is derived from an EMBL/GenBank/DDBJ whole genome shotgun (WGS) entry which is preliminary data.</text>
</comment>
<dbReference type="EMBL" id="CADDTS010000048">
    <property type="protein sequence ID" value="CAB1221392.1"/>
    <property type="molecule type" value="Genomic_DNA"/>
</dbReference>
<dbReference type="Proteomes" id="UP000489961">
    <property type="component" value="Unassembled WGS sequence"/>
</dbReference>
<evidence type="ECO:0000313" key="3">
    <source>
        <dbReference type="Proteomes" id="UP000489961"/>
    </source>
</evidence>
<organism evidence="2 3">
    <name type="scientific">Acinetobacter bouvetii</name>
    <dbReference type="NCBI Taxonomy" id="202951"/>
    <lineage>
        <taxon>Bacteria</taxon>
        <taxon>Pseudomonadati</taxon>
        <taxon>Pseudomonadota</taxon>
        <taxon>Gammaproteobacteria</taxon>
        <taxon>Moraxellales</taxon>
        <taxon>Moraxellaceae</taxon>
        <taxon>Acinetobacter</taxon>
    </lineage>
</organism>